<dbReference type="PANTHER" id="PTHR43685:SF3">
    <property type="entry name" value="SLR2126 PROTEIN"/>
    <property type="match status" value="1"/>
</dbReference>
<organism evidence="4 5">
    <name type="scientific">Meinhardsimonia xiamenensis</name>
    <dbReference type="NCBI Taxonomy" id="990712"/>
    <lineage>
        <taxon>Bacteria</taxon>
        <taxon>Pseudomonadati</taxon>
        <taxon>Pseudomonadota</taxon>
        <taxon>Alphaproteobacteria</taxon>
        <taxon>Rhodobacterales</taxon>
        <taxon>Paracoccaceae</taxon>
        <taxon>Meinhardsimonia</taxon>
    </lineage>
</organism>
<protein>
    <submittedName>
        <fullName evidence="4">Glycosyltransferase, GT2 family</fullName>
    </submittedName>
</protein>
<dbReference type="Gene3D" id="3.90.550.10">
    <property type="entry name" value="Spore Coat Polysaccharide Biosynthesis Protein SpsA, Chain A"/>
    <property type="match status" value="1"/>
</dbReference>
<evidence type="ECO:0000313" key="5">
    <source>
        <dbReference type="Proteomes" id="UP000199328"/>
    </source>
</evidence>
<accession>A0A1G9FMI8</accession>
<dbReference type="InterPro" id="IPR029044">
    <property type="entry name" value="Nucleotide-diphossugar_trans"/>
</dbReference>
<feature type="domain" description="Galactosyltransferase C-terminal" evidence="3">
    <location>
        <begin position="141"/>
        <end position="195"/>
    </location>
</feature>
<name>A0A1G9FMI8_9RHOB</name>
<dbReference type="Pfam" id="PF00535">
    <property type="entry name" value="Glycos_transf_2"/>
    <property type="match status" value="1"/>
</dbReference>
<dbReference type="Pfam" id="PF02709">
    <property type="entry name" value="Glyco_transf_7C"/>
    <property type="match status" value="1"/>
</dbReference>
<dbReference type="RefSeq" id="WP_092500840.1">
    <property type="nucleotide sequence ID" value="NZ_FNFV01000005.1"/>
</dbReference>
<evidence type="ECO:0000256" key="1">
    <source>
        <dbReference type="ARBA" id="ARBA00022679"/>
    </source>
</evidence>
<dbReference type="Proteomes" id="UP000199328">
    <property type="component" value="Unassembled WGS sequence"/>
</dbReference>
<gene>
    <name evidence="4" type="ORF">SAMN05216257_105265</name>
</gene>
<dbReference type="STRING" id="990712.SAMN05216257_105265"/>
<keyword evidence="1 4" id="KW-0808">Transferase</keyword>
<dbReference type="InterPro" id="IPR001173">
    <property type="entry name" value="Glyco_trans_2-like"/>
</dbReference>
<dbReference type="PANTHER" id="PTHR43685">
    <property type="entry name" value="GLYCOSYLTRANSFERASE"/>
    <property type="match status" value="1"/>
</dbReference>
<dbReference type="AlphaFoldDB" id="A0A1G9FMI8"/>
<dbReference type="EMBL" id="FNFV01000005">
    <property type="protein sequence ID" value="SDK89565.1"/>
    <property type="molecule type" value="Genomic_DNA"/>
</dbReference>
<dbReference type="InterPro" id="IPR027791">
    <property type="entry name" value="Galactosyl_T_C"/>
</dbReference>
<sequence length="297" mass="33008">MGRGLEASFIVPTHGRAEVLSLSVPLFLGQDYPRDAFEVIVVSDGPDPAAQTVIDRLAAPGLRFAALEENRGPGAARNRAIAMARGRILVFVDDDSLVAPDFLRRHLRHHEGRDDRVVTGPIIDVTEPPDMTAPPRPAPWALHLNPFPGGNASIARARVEAVGGFDEAFRHYGWEDPELYARLRQAGRLSRRFERRAPIWHFKPQGAATSFAARVRRELQRGGNGAMFYARHPRLEVGLQTKQLAPFHLLDRALDAMFGLERRLQAALERGEAPASRLLRAMVLLHAEISAGRRRID</sequence>
<evidence type="ECO:0000259" key="3">
    <source>
        <dbReference type="Pfam" id="PF02709"/>
    </source>
</evidence>
<reference evidence="5" key="1">
    <citation type="submission" date="2016-10" db="EMBL/GenBank/DDBJ databases">
        <authorList>
            <person name="Varghese N."/>
            <person name="Submissions S."/>
        </authorList>
    </citation>
    <scope>NUCLEOTIDE SEQUENCE [LARGE SCALE GENOMIC DNA]</scope>
    <source>
        <strain evidence="5">CGMCC 1.10789</strain>
    </source>
</reference>
<evidence type="ECO:0000259" key="2">
    <source>
        <dbReference type="Pfam" id="PF00535"/>
    </source>
</evidence>
<dbReference type="GO" id="GO:0016740">
    <property type="term" value="F:transferase activity"/>
    <property type="evidence" value="ECO:0007669"/>
    <property type="project" value="UniProtKB-KW"/>
</dbReference>
<dbReference type="InterPro" id="IPR050834">
    <property type="entry name" value="Glycosyltransf_2"/>
</dbReference>
<dbReference type="OrthoDB" id="8416156at2"/>
<feature type="domain" description="Glycosyltransferase 2-like" evidence="2">
    <location>
        <begin position="8"/>
        <end position="128"/>
    </location>
</feature>
<keyword evidence="5" id="KW-1185">Reference proteome</keyword>
<proteinExistence type="predicted"/>
<dbReference type="SUPFAM" id="SSF53448">
    <property type="entry name" value="Nucleotide-diphospho-sugar transferases"/>
    <property type="match status" value="1"/>
</dbReference>
<evidence type="ECO:0000313" key="4">
    <source>
        <dbReference type="EMBL" id="SDK89565.1"/>
    </source>
</evidence>